<evidence type="ECO:0000313" key="3">
    <source>
        <dbReference type="EMBL" id="KAK1745606.1"/>
    </source>
</evidence>
<accession>A0AAD8YI37</accession>
<name>A0AAD8YI37_9STRA</name>
<evidence type="ECO:0000256" key="1">
    <source>
        <dbReference type="SAM" id="MobiDB-lite"/>
    </source>
</evidence>
<protein>
    <submittedName>
        <fullName evidence="3">Uncharacterized protein</fullName>
    </submittedName>
</protein>
<dbReference type="AlphaFoldDB" id="A0AAD8YI37"/>
<dbReference type="EMBL" id="JATAAI010000005">
    <property type="protein sequence ID" value="KAK1745606.1"/>
    <property type="molecule type" value="Genomic_DNA"/>
</dbReference>
<organism evidence="3 4">
    <name type="scientific">Skeletonema marinoi</name>
    <dbReference type="NCBI Taxonomy" id="267567"/>
    <lineage>
        <taxon>Eukaryota</taxon>
        <taxon>Sar</taxon>
        <taxon>Stramenopiles</taxon>
        <taxon>Ochrophyta</taxon>
        <taxon>Bacillariophyta</taxon>
        <taxon>Coscinodiscophyceae</taxon>
        <taxon>Thalassiosirophycidae</taxon>
        <taxon>Thalassiosirales</taxon>
        <taxon>Skeletonemataceae</taxon>
        <taxon>Skeletonema</taxon>
        <taxon>Skeletonema marinoi-dohrnii complex</taxon>
    </lineage>
</organism>
<sequence length="195" mass="21414">MKLLCHYYLLLSAATIHGFQVQPLRSAKTTLTKQQHESPTLFFAAKKQGGDSSDDAVVTLVHSHHLLDHKPDNMILKGGKYKLRGVGCLGRPGVALCVGEQAAINKFRSKLKTAMPQKKFGIISIDRSSIPSDELSKISDFEEATIGELRSLLAKLGHEHHFFTLTGIDPSNATHSEEGGLNSNSKKSAKKRRKK</sequence>
<dbReference type="Proteomes" id="UP001224775">
    <property type="component" value="Unassembled WGS sequence"/>
</dbReference>
<evidence type="ECO:0000313" key="4">
    <source>
        <dbReference type="Proteomes" id="UP001224775"/>
    </source>
</evidence>
<feature type="chain" id="PRO_5041989803" evidence="2">
    <location>
        <begin position="19"/>
        <end position="195"/>
    </location>
</feature>
<reference evidence="3" key="1">
    <citation type="submission" date="2023-06" db="EMBL/GenBank/DDBJ databases">
        <title>Survivors Of The Sea: Transcriptome response of Skeletonema marinoi to long-term dormancy.</title>
        <authorList>
            <person name="Pinder M.I.M."/>
            <person name="Kourtchenko O."/>
            <person name="Robertson E.K."/>
            <person name="Larsson T."/>
            <person name="Maumus F."/>
            <person name="Osuna-Cruz C.M."/>
            <person name="Vancaester E."/>
            <person name="Stenow R."/>
            <person name="Vandepoele K."/>
            <person name="Ploug H."/>
            <person name="Bruchert V."/>
            <person name="Godhe A."/>
            <person name="Topel M."/>
        </authorList>
    </citation>
    <scope>NUCLEOTIDE SEQUENCE</scope>
    <source>
        <strain evidence="3">R05AC</strain>
    </source>
</reference>
<proteinExistence type="predicted"/>
<comment type="caution">
    <text evidence="3">The sequence shown here is derived from an EMBL/GenBank/DDBJ whole genome shotgun (WGS) entry which is preliminary data.</text>
</comment>
<feature type="region of interest" description="Disordered" evidence="1">
    <location>
        <begin position="173"/>
        <end position="195"/>
    </location>
</feature>
<gene>
    <name evidence="3" type="ORF">QTG54_003530</name>
</gene>
<feature type="signal peptide" evidence="2">
    <location>
        <begin position="1"/>
        <end position="18"/>
    </location>
</feature>
<keyword evidence="2" id="KW-0732">Signal</keyword>
<evidence type="ECO:0000256" key="2">
    <source>
        <dbReference type="SAM" id="SignalP"/>
    </source>
</evidence>
<keyword evidence="4" id="KW-1185">Reference proteome</keyword>